<dbReference type="SMART" id="SM00895">
    <property type="entry name" value="FCD"/>
    <property type="match status" value="1"/>
</dbReference>
<dbReference type="InterPro" id="IPR036390">
    <property type="entry name" value="WH_DNA-bd_sf"/>
</dbReference>
<dbReference type="SMART" id="SM00345">
    <property type="entry name" value="HTH_GNTR"/>
    <property type="match status" value="1"/>
</dbReference>
<dbReference type="SUPFAM" id="SSF48008">
    <property type="entry name" value="GntR ligand-binding domain-like"/>
    <property type="match status" value="1"/>
</dbReference>
<organism evidence="5 6">
    <name type="scientific">Amycolatopsis echigonensis</name>
    <dbReference type="NCBI Taxonomy" id="2576905"/>
    <lineage>
        <taxon>Bacteria</taxon>
        <taxon>Bacillati</taxon>
        <taxon>Actinomycetota</taxon>
        <taxon>Actinomycetes</taxon>
        <taxon>Pseudonocardiales</taxon>
        <taxon>Pseudonocardiaceae</taxon>
        <taxon>Amycolatopsis</taxon>
    </lineage>
</organism>
<dbReference type="Gene3D" id="1.10.10.10">
    <property type="entry name" value="Winged helix-like DNA-binding domain superfamily/Winged helix DNA-binding domain"/>
    <property type="match status" value="1"/>
</dbReference>
<dbReference type="Proteomes" id="UP000550260">
    <property type="component" value="Unassembled WGS sequence"/>
</dbReference>
<accession>A0A8E1VTG0</accession>
<evidence type="ECO:0000256" key="2">
    <source>
        <dbReference type="ARBA" id="ARBA00023125"/>
    </source>
</evidence>
<dbReference type="RefSeq" id="WP_183122622.1">
    <property type="nucleotide sequence ID" value="NZ_JACJHR010000001.1"/>
</dbReference>
<dbReference type="Pfam" id="PF07729">
    <property type="entry name" value="FCD"/>
    <property type="match status" value="1"/>
</dbReference>
<dbReference type="GO" id="GO:0003700">
    <property type="term" value="F:DNA-binding transcription factor activity"/>
    <property type="evidence" value="ECO:0007669"/>
    <property type="project" value="InterPro"/>
</dbReference>
<dbReference type="Gene3D" id="1.20.120.530">
    <property type="entry name" value="GntR ligand-binding domain-like"/>
    <property type="match status" value="1"/>
</dbReference>
<gene>
    <name evidence="5" type="ORF">H5411_00655</name>
</gene>
<keyword evidence="2" id="KW-0238">DNA-binding</keyword>
<dbReference type="EMBL" id="JACJHR010000001">
    <property type="protein sequence ID" value="MBB2497648.1"/>
    <property type="molecule type" value="Genomic_DNA"/>
</dbReference>
<dbReference type="SUPFAM" id="SSF46785">
    <property type="entry name" value="Winged helix' DNA-binding domain"/>
    <property type="match status" value="1"/>
</dbReference>
<sequence>MARSTHGTRADDTFATMRADILAGRLAPGEKLKFPELGARYGVGVGVLREALTRLAEQELVRSQPHQGFQVTPLSAEDLTDLTAARVAIECLVLRMSLAEGDTPWESDLVAKHHTLERTPQYDEDDPERVSDAWSRAHADFHHTLLAGCRNSRLLGIANSLRDSAELYRSWSQQHSRHPGRDVIAEHRTLMELALARDTEAAVEALERHISHTTEILLDGDRASRSDGGFPRARPELSARVAGAGRIAVETTP</sequence>
<dbReference type="PROSITE" id="PS50949">
    <property type="entry name" value="HTH_GNTR"/>
    <property type="match status" value="1"/>
</dbReference>
<dbReference type="PANTHER" id="PTHR43537">
    <property type="entry name" value="TRANSCRIPTIONAL REGULATOR, GNTR FAMILY"/>
    <property type="match status" value="1"/>
</dbReference>
<dbReference type="GO" id="GO:0003677">
    <property type="term" value="F:DNA binding"/>
    <property type="evidence" value="ECO:0007669"/>
    <property type="project" value="UniProtKB-KW"/>
</dbReference>
<reference evidence="5 6" key="1">
    <citation type="submission" date="2020-08" db="EMBL/GenBank/DDBJ databases">
        <title>Amycolatopsis echigonensis JCM 21831.</title>
        <authorList>
            <person name="Tedsree N."/>
            <person name="Kuncharoen N."/>
            <person name="Likhitwitayawuid K."/>
            <person name="Tanasupawat S."/>
        </authorList>
    </citation>
    <scope>NUCLEOTIDE SEQUENCE [LARGE SCALE GENOMIC DNA]</scope>
    <source>
        <strain evidence="5 6">JCM 21831</strain>
    </source>
</reference>
<evidence type="ECO:0000256" key="3">
    <source>
        <dbReference type="ARBA" id="ARBA00023163"/>
    </source>
</evidence>
<evidence type="ECO:0000259" key="4">
    <source>
        <dbReference type="PROSITE" id="PS50949"/>
    </source>
</evidence>
<name>A0A8E1VTG0_9PSEU</name>
<dbReference type="InterPro" id="IPR036388">
    <property type="entry name" value="WH-like_DNA-bd_sf"/>
</dbReference>
<dbReference type="InterPro" id="IPR008920">
    <property type="entry name" value="TF_FadR/GntR_C"/>
</dbReference>
<feature type="domain" description="HTH gntR-type" evidence="4">
    <location>
        <begin position="7"/>
        <end position="74"/>
    </location>
</feature>
<keyword evidence="1" id="KW-0805">Transcription regulation</keyword>
<protein>
    <submittedName>
        <fullName evidence="5">GntR family transcriptional regulator</fullName>
    </submittedName>
</protein>
<dbReference type="InterPro" id="IPR000524">
    <property type="entry name" value="Tscrpt_reg_HTH_GntR"/>
</dbReference>
<evidence type="ECO:0000256" key="1">
    <source>
        <dbReference type="ARBA" id="ARBA00023015"/>
    </source>
</evidence>
<evidence type="ECO:0000313" key="5">
    <source>
        <dbReference type="EMBL" id="MBB2497648.1"/>
    </source>
</evidence>
<dbReference type="InterPro" id="IPR011711">
    <property type="entry name" value="GntR_C"/>
</dbReference>
<evidence type="ECO:0000313" key="6">
    <source>
        <dbReference type="Proteomes" id="UP000550260"/>
    </source>
</evidence>
<proteinExistence type="predicted"/>
<comment type="caution">
    <text evidence="5">The sequence shown here is derived from an EMBL/GenBank/DDBJ whole genome shotgun (WGS) entry which is preliminary data.</text>
</comment>
<dbReference type="AlphaFoldDB" id="A0A8E1VTG0"/>
<keyword evidence="3" id="KW-0804">Transcription</keyword>
<dbReference type="PANTHER" id="PTHR43537:SF20">
    <property type="entry name" value="HTH-TYPE TRANSCRIPTIONAL REPRESSOR GLAR"/>
    <property type="match status" value="1"/>
</dbReference>
<dbReference type="Pfam" id="PF00392">
    <property type="entry name" value="GntR"/>
    <property type="match status" value="1"/>
</dbReference>